<dbReference type="Pfam" id="PF14289">
    <property type="entry name" value="DUF4369"/>
    <property type="match status" value="1"/>
</dbReference>
<dbReference type="SUPFAM" id="SSF52833">
    <property type="entry name" value="Thioredoxin-like"/>
    <property type="match status" value="1"/>
</dbReference>
<evidence type="ECO:0000256" key="1">
    <source>
        <dbReference type="ARBA" id="ARBA00004196"/>
    </source>
</evidence>
<evidence type="ECO:0000256" key="4">
    <source>
        <dbReference type="ARBA" id="ARBA00023284"/>
    </source>
</evidence>
<evidence type="ECO:0000256" key="3">
    <source>
        <dbReference type="ARBA" id="ARBA00023157"/>
    </source>
</evidence>
<dbReference type="Proteomes" id="UP000199310">
    <property type="component" value="Unassembled WGS sequence"/>
</dbReference>
<dbReference type="GO" id="GO:0017004">
    <property type="term" value="P:cytochrome complex assembly"/>
    <property type="evidence" value="ECO:0007669"/>
    <property type="project" value="UniProtKB-KW"/>
</dbReference>
<dbReference type="InterPro" id="IPR000866">
    <property type="entry name" value="AhpC/TSA"/>
</dbReference>
<evidence type="ECO:0000313" key="7">
    <source>
        <dbReference type="Proteomes" id="UP000199310"/>
    </source>
</evidence>
<dbReference type="InterPro" id="IPR013766">
    <property type="entry name" value="Thioredoxin_domain"/>
</dbReference>
<dbReference type="Pfam" id="PF00578">
    <property type="entry name" value="AhpC-TSA"/>
    <property type="match status" value="1"/>
</dbReference>
<dbReference type="PANTHER" id="PTHR42852:SF6">
    <property type="entry name" value="THIOL:DISULFIDE INTERCHANGE PROTEIN DSBE"/>
    <property type="match status" value="1"/>
</dbReference>
<dbReference type="InterPro" id="IPR050553">
    <property type="entry name" value="Thioredoxin_ResA/DsbE_sf"/>
</dbReference>
<evidence type="ECO:0000256" key="2">
    <source>
        <dbReference type="ARBA" id="ARBA00022748"/>
    </source>
</evidence>
<dbReference type="InterPro" id="IPR025380">
    <property type="entry name" value="DUF4369"/>
</dbReference>
<organism evidence="6 7">
    <name type="scientific">Chitinophaga arvensicola</name>
    <dbReference type="NCBI Taxonomy" id="29529"/>
    <lineage>
        <taxon>Bacteria</taxon>
        <taxon>Pseudomonadati</taxon>
        <taxon>Bacteroidota</taxon>
        <taxon>Chitinophagia</taxon>
        <taxon>Chitinophagales</taxon>
        <taxon>Chitinophagaceae</taxon>
        <taxon>Chitinophaga</taxon>
    </lineage>
</organism>
<dbReference type="EMBL" id="FOJG01000002">
    <property type="protein sequence ID" value="SEW52021.1"/>
    <property type="molecule type" value="Genomic_DNA"/>
</dbReference>
<feature type="domain" description="Thioredoxin" evidence="5">
    <location>
        <begin position="247"/>
        <end position="400"/>
    </location>
</feature>
<keyword evidence="4" id="KW-0676">Redox-active center</keyword>
<dbReference type="Gene3D" id="3.40.30.10">
    <property type="entry name" value="Glutaredoxin"/>
    <property type="match status" value="1"/>
</dbReference>
<sequence>MKYYHLAITALLFPLCTEAQQPRPFTLSGEVKGLRDGYVYLSYSTSEKNVRTDSALSKNGQFVFRGKIAQPVSGSIYLDRMADYSTTELCELFLEPAAMQLKSADGHLKSAIITGSHAQDEQVQLNAAKEVWLAKLRPLRTRYDQLNNEYIAARKAKQPDAVLDSLKDKLTALKDEMEPITDEMGMEDKKFIAAHPNSYVAANLLRFAVMMMSLKEGEEAYAKMSPALQKSYAGIDIKHTLDKLRKGSPGSPAIAFASRDINGKPLRLADYKGKYVLLDFWASWCVPCRKGNPHLKELYAAYQPKGLEIIGVASDDGAEEAWKKAVAQDGIGIWHHVLSGQDRKLAMKGLPNPKDISENYGIQTLPTKVLIDPKGNIIGRYGADGANDEEMNKKLKEIFGV</sequence>
<comment type="subcellular location">
    <subcellularLocation>
        <location evidence="1">Cell envelope</location>
    </subcellularLocation>
</comment>
<keyword evidence="6" id="KW-0575">Peroxidase</keyword>
<dbReference type="RefSeq" id="WP_089898486.1">
    <property type="nucleotide sequence ID" value="NZ_FOJG01000002.1"/>
</dbReference>
<protein>
    <submittedName>
        <fullName evidence="6">Glutathione peroxidase, house-cleaning role in reducing lipid peroxides</fullName>
    </submittedName>
</protein>
<name>A0A1I0S7Z6_9BACT</name>
<dbReference type="STRING" id="29529.SAMN04488122_4646"/>
<dbReference type="PROSITE" id="PS51352">
    <property type="entry name" value="THIOREDOXIN_2"/>
    <property type="match status" value="1"/>
</dbReference>
<dbReference type="InterPro" id="IPR036249">
    <property type="entry name" value="Thioredoxin-like_sf"/>
</dbReference>
<dbReference type="PROSITE" id="PS00194">
    <property type="entry name" value="THIOREDOXIN_1"/>
    <property type="match status" value="1"/>
</dbReference>
<evidence type="ECO:0000259" key="5">
    <source>
        <dbReference type="PROSITE" id="PS51352"/>
    </source>
</evidence>
<dbReference type="AlphaFoldDB" id="A0A1I0S7Z6"/>
<dbReference type="CDD" id="cd02966">
    <property type="entry name" value="TlpA_like_family"/>
    <property type="match status" value="1"/>
</dbReference>
<dbReference type="GO" id="GO:0030313">
    <property type="term" value="C:cell envelope"/>
    <property type="evidence" value="ECO:0007669"/>
    <property type="project" value="UniProtKB-SubCell"/>
</dbReference>
<dbReference type="OrthoDB" id="750178at2"/>
<dbReference type="InterPro" id="IPR017937">
    <property type="entry name" value="Thioredoxin_CS"/>
</dbReference>
<reference evidence="7" key="1">
    <citation type="submission" date="2016-10" db="EMBL/GenBank/DDBJ databases">
        <authorList>
            <person name="Varghese N."/>
            <person name="Submissions S."/>
        </authorList>
    </citation>
    <scope>NUCLEOTIDE SEQUENCE [LARGE SCALE GENOMIC DNA]</scope>
    <source>
        <strain evidence="7">DSM 3695</strain>
    </source>
</reference>
<dbReference type="GO" id="GO:0004601">
    <property type="term" value="F:peroxidase activity"/>
    <property type="evidence" value="ECO:0007669"/>
    <property type="project" value="UniProtKB-KW"/>
</dbReference>
<keyword evidence="7" id="KW-1185">Reference proteome</keyword>
<evidence type="ECO:0000313" key="6">
    <source>
        <dbReference type="EMBL" id="SEW52021.1"/>
    </source>
</evidence>
<accession>A0A1I0S7Z6</accession>
<dbReference type="PANTHER" id="PTHR42852">
    <property type="entry name" value="THIOL:DISULFIDE INTERCHANGE PROTEIN DSBE"/>
    <property type="match status" value="1"/>
</dbReference>
<keyword evidence="3" id="KW-1015">Disulfide bond</keyword>
<keyword evidence="2" id="KW-0201">Cytochrome c-type biogenesis</keyword>
<proteinExistence type="predicted"/>
<keyword evidence="6" id="KW-0560">Oxidoreductase</keyword>
<gene>
    <name evidence="6" type="ORF">SAMN04488122_4646</name>
</gene>